<dbReference type="InterPro" id="IPR028082">
    <property type="entry name" value="Peripla_BP_I"/>
</dbReference>
<evidence type="ECO:0000259" key="3">
    <source>
        <dbReference type="Pfam" id="PF13458"/>
    </source>
</evidence>
<keyword evidence="5" id="KW-1185">Reference proteome</keyword>
<dbReference type="InterPro" id="IPR028081">
    <property type="entry name" value="Leu-bd"/>
</dbReference>
<evidence type="ECO:0000256" key="1">
    <source>
        <dbReference type="ARBA" id="ARBA00010062"/>
    </source>
</evidence>
<sequence length="395" mass="41175">MSLGSASVLVLAAAAGCSGSGSGGVEANACTSPGVTSTQVRLGLVLSDSGPSGDVFSAARSGVEARLGLANAEGGVHGRQVVYEWRDDEDLQSRNVLVTRELVGSRQVIGLVTVTTALEESTDALTEQDVPVVGLAGSPDWAEHPNMFSYAYDASPVTIGRYIQASSGRKVALVLSGIAGNTTGAADRYTQALQSVGLKVVGAVSYARLADSPAQIAHKIAALGADSIVGLTTAEDLAEILPAIRTTVPRLVVTVALSGYDHARLARLGPALAGVSFPVYFRPFEAGGPAIDRYRDAMSRFAPQAVRAEQEYSMNAYIYTDLFLQGLERAGACPTRAGVVSALRDLTGYDAGGLVSPVNMRNNSDVLQECYAFVQVNPTGDAFQPVRERMCANGE</sequence>
<feature type="domain" description="Leucine-binding protein" evidence="3">
    <location>
        <begin position="39"/>
        <end position="380"/>
    </location>
</feature>
<evidence type="ECO:0000256" key="2">
    <source>
        <dbReference type="ARBA" id="ARBA00022729"/>
    </source>
</evidence>
<dbReference type="CDD" id="cd06341">
    <property type="entry name" value="PBP1_ABC_ligand_binding-like"/>
    <property type="match status" value="1"/>
</dbReference>
<dbReference type="Pfam" id="PF13458">
    <property type="entry name" value="Peripla_BP_6"/>
    <property type="match status" value="1"/>
</dbReference>
<dbReference type="PANTHER" id="PTHR47235">
    <property type="entry name" value="BLR6548 PROTEIN"/>
    <property type="match status" value="1"/>
</dbReference>
<accession>A0A0S4QI60</accession>
<dbReference type="AlphaFoldDB" id="A0A0S4QI60"/>
<dbReference type="EMBL" id="FAOZ01000003">
    <property type="protein sequence ID" value="CUU54815.1"/>
    <property type="molecule type" value="Genomic_DNA"/>
</dbReference>
<name>A0A0S4QI60_9ACTN</name>
<comment type="similarity">
    <text evidence="1">Belongs to the leucine-binding protein family.</text>
</comment>
<organism evidence="4 5">
    <name type="scientific">Parafrankia irregularis</name>
    <dbReference type="NCBI Taxonomy" id="795642"/>
    <lineage>
        <taxon>Bacteria</taxon>
        <taxon>Bacillati</taxon>
        <taxon>Actinomycetota</taxon>
        <taxon>Actinomycetes</taxon>
        <taxon>Frankiales</taxon>
        <taxon>Frankiaceae</taxon>
        <taxon>Parafrankia</taxon>
    </lineage>
</organism>
<evidence type="ECO:0000313" key="5">
    <source>
        <dbReference type="Proteomes" id="UP000198802"/>
    </source>
</evidence>
<gene>
    <name evidence="4" type="ORF">Ga0074812_103305</name>
</gene>
<dbReference type="SUPFAM" id="SSF53822">
    <property type="entry name" value="Periplasmic binding protein-like I"/>
    <property type="match status" value="1"/>
</dbReference>
<evidence type="ECO:0000313" key="4">
    <source>
        <dbReference type="EMBL" id="CUU54815.1"/>
    </source>
</evidence>
<dbReference type="PANTHER" id="PTHR47235:SF1">
    <property type="entry name" value="BLR6548 PROTEIN"/>
    <property type="match status" value="1"/>
</dbReference>
<keyword evidence="2" id="KW-0732">Signal</keyword>
<dbReference type="RefSeq" id="WP_226930854.1">
    <property type="nucleotide sequence ID" value="NZ_FAOZ01000003.1"/>
</dbReference>
<proteinExistence type="inferred from homology"/>
<reference evidence="5" key="1">
    <citation type="submission" date="2015-11" db="EMBL/GenBank/DDBJ databases">
        <authorList>
            <person name="Varghese N."/>
        </authorList>
    </citation>
    <scope>NUCLEOTIDE SEQUENCE [LARGE SCALE GENOMIC DNA]</scope>
    <source>
        <strain evidence="5">DSM 45899</strain>
    </source>
</reference>
<protein>
    <submittedName>
        <fullName evidence="4">ABC-type branched-chain amino acid transport system, substrate-binding protein</fullName>
    </submittedName>
</protein>
<dbReference type="Proteomes" id="UP000198802">
    <property type="component" value="Unassembled WGS sequence"/>
</dbReference>
<dbReference type="Gene3D" id="3.40.50.2300">
    <property type="match status" value="2"/>
</dbReference>